<keyword evidence="2" id="KW-1185">Reference proteome</keyword>
<proteinExistence type="predicted"/>
<reference evidence="2" key="1">
    <citation type="journal article" date="2019" name="Int. J. Syst. Evol. Microbiol.">
        <title>The Global Catalogue of Microorganisms (GCM) 10K type strain sequencing project: providing services to taxonomists for standard genome sequencing and annotation.</title>
        <authorList>
            <consortium name="The Broad Institute Genomics Platform"/>
            <consortium name="The Broad Institute Genome Sequencing Center for Infectious Disease"/>
            <person name="Wu L."/>
            <person name="Ma J."/>
        </authorList>
    </citation>
    <scope>NUCLEOTIDE SEQUENCE [LARGE SCALE GENOMIC DNA]</scope>
    <source>
        <strain evidence="2">CGMCC 4.5581</strain>
    </source>
</reference>
<organism evidence="1 2">
    <name type="scientific">Modestobacter marinus</name>
    <dbReference type="NCBI Taxonomy" id="477641"/>
    <lineage>
        <taxon>Bacteria</taxon>
        <taxon>Bacillati</taxon>
        <taxon>Actinomycetota</taxon>
        <taxon>Actinomycetes</taxon>
        <taxon>Geodermatophilales</taxon>
        <taxon>Geodermatophilaceae</taxon>
        <taxon>Modestobacter</taxon>
    </lineage>
</organism>
<sequence length="149" mass="15729">MPRLRAKSALAGGRESPVRRQEAMVGLLAIPWLLTEAEILLLAAFRHWLPLLQAADLISVEDDPATGDRCAQIQWEHLQSALATGDIFGSSGELRVLRAAASLVDGQPINLGDVASSWTAGASPCCWPRSPTSAAATNTAKRPPTPPAA</sequence>
<gene>
    <name evidence="1" type="ORF">GCM10011589_46740</name>
</gene>
<protein>
    <submittedName>
        <fullName evidence="1">Uncharacterized protein</fullName>
    </submittedName>
</protein>
<accession>A0ABQ2GBS3</accession>
<evidence type="ECO:0000313" key="2">
    <source>
        <dbReference type="Proteomes" id="UP000648663"/>
    </source>
</evidence>
<dbReference type="EMBL" id="BMMI01000015">
    <property type="protein sequence ID" value="GGL84931.1"/>
    <property type="molecule type" value="Genomic_DNA"/>
</dbReference>
<dbReference type="Proteomes" id="UP000648663">
    <property type="component" value="Unassembled WGS sequence"/>
</dbReference>
<evidence type="ECO:0000313" key="1">
    <source>
        <dbReference type="EMBL" id="GGL84931.1"/>
    </source>
</evidence>
<name>A0ABQ2GBS3_9ACTN</name>
<comment type="caution">
    <text evidence="1">The sequence shown here is derived from an EMBL/GenBank/DDBJ whole genome shotgun (WGS) entry which is preliminary data.</text>
</comment>